<keyword evidence="5 14" id="KW-0560">Oxidoreductase</keyword>
<dbReference type="SUPFAM" id="SSF52833">
    <property type="entry name" value="Thioredoxin-like"/>
    <property type="match status" value="1"/>
</dbReference>
<feature type="chain" id="PRO_5046439053" description="thioredoxin-dependent peroxiredoxin" evidence="12">
    <location>
        <begin position="24"/>
        <end position="176"/>
    </location>
</feature>
<comment type="function">
    <text evidence="1">Thiol-specific peroxidase that catalyzes the reduction of hydrogen peroxide and organic hydroperoxides to water and alcohols, respectively. Plays a role in cell protection against oxidative stress by detoxifying peroxides and as sensor of hydrogen peroxide-mediated signaling events.</text>
</comment>
<dbReference type="InterPro" id="IPR050924">
    <property type="entry name" value="Peroxiredoxin_BCP/PrxQ"/>
</dbReference>
<reference evidence="15" key="1">
    <citation type="journal article" date="2019" name="Int. J. Syst. Evol. Microbiol.">
        <title>The Global Catalogue of Microorganisms (GCM) 10K type strain sequencing project: providing services to taxonomists for standard genome sequencing and annotation.</title>
        <authorList>
            <consortium name="The Broad Institute Genomics Platform"/>
            <consortium name="The Broad Institute Genome Sequencing Center for Infectious Disease"/>
            <person name="Wu L."/>
            <person name="Ma J."/>
        </authorList>
    </citation>
    <scope>NUCLEOTIDE SEQUENCE [LARGE SCALE GENOMIC DNA]</scope>
    <source>
        <strain evidence="15">CGMCC 4.1469</strain>
    </source>
</reference>
<keyword evidence="4" id="KW-0049">Antioxidant</keyword>
<dbReference type="Pfam" id="PF00578">
    <property type="entry name" value="AhpC-TSA"/>
    <property type="match status" value="1"/>
</dbReference>
<feature type="signal peptide" evidence="12">
    <location>
        <begin position="1"/>
        <end position="23"/>
    </location>
</feature>
<dbReference type="PROSITE" id="PS51352">
    <property type="entry name" value="THIOREDOXIN_2"/>
    <property type="match status" value="1"/>
</dbReference>
<evidence type="ECO:0000256" key="11">
    <source>
        <dbReference type="ARBA" id="ARBA00049091"/>
    </source>
</evidence>
<sequence length="176" mass="19156">MKTRHFILATMSLLSTLFGTATASEGEKVSYPAPAVSGINQDGATVSFADIYKKGPTVVFFYPKADTPGCTKQACSLRDAFSDLSKDGVQILGVSFDKPDAQKAFKNKFTLPYDLIADPEGKIVQAFKVEKMAKGLLSLAKRSCFLIKDGNVIWQDYKASTDQQAADIKRVLAETK</sequence>
<keyword evidence="15" id="KW-1185">Reference proteome</keyword>
<keyword evidence="12" id="KW-0732">Signal</keyword>
<evidence type="ECO:0000256" key="7">
    <source>
        <dbReference type="ARBA" id="ARBA00023284"/>
    </source>
</evidence>
<keyword evidence="3 14" id="KW-0575">Peroxidase</keyword>
<dbReference type="InterPro" id="IPR000866">
    <property type="entry name" value="AhpC/TSA"/>
</dbReference>
<dbReference type="CDD" id="cd03017">
    <property type="entry name" value="PRX_BCP"/>
    <property type="match status" value="1"/>
</dbReference>
<dbReference type="GO" id="GO:0140824">
    <property type="term" value="F:thioredoxin-dependent peroxiredoxin activity"/>
    <property type="evidence" value="ECO:0007669"/>
    <property type="project" value="UniProtKB-EC"/>
</dbReference>
<organism evidence="14 15">
    <name type="scientific">Prosthecobacter fluviatilis</name>
    <dbReference type="NCBI Taxonomy" id="445931"/>
    <lineage>
        <taxon>Bacteria</taxon>
        <taxon>Pseudomonadati</taxon>
        <taxon>Verrucomicrobiota</taxon>
        <taxon>Verrucomicrobiia</taxon>
        <taxon>Verrucomicrobiales</taxon>
        <taxon>Verrucomicrobiaceae</taxon>
        <taxon>Prosthecobacter</taxon>
    </lineage>
</organism>
<dbReference type="Gene3D" id="3.40.30.10">
    <property type="entry name" value="Glutaredoxin"/>
    <property type="match status" value="1"/>
</dbReference>
<evidence type="ECO:0000256" key="3">
    <source>
        <dbReference type="ARBA" id="ARBA00022559"/>
    </source>
</evidence>
<dbReference type="PANTHER" id="PTHR42801">
    <property type="entry name" value="THIOREDOXIN-DEPENDENT PEROXIDE REDUCTASE"/>
    <property type="match status" value="1"/>
</dbReference>
<evidence type="ECO:0000256" key="5">
    <source>
        <dbReference type="ARBA" id="ARBA00023002"/>
    </source>
</evidence>
<name>A0ABW0KR66_9BACT</name>
<keyword evidence="6" id="KW-1015">Disulfide bond</keyword>
<dbReference type="InterPro" id="IPR013766">
    <property type="entry name" value="Thioredoxin_domain"/>
</dbReference>
<comment type="caution">
    <text evidence="14">The sequence shown here is derived from an EMBL/GenBank/DDBJ whole genome shotgun (WGS) entry which is preliminary data.</text>
</comment>
<accession>A0ABW0KR66</accession>
<evidence type="ECO:0000256" key="2">
    <source>
        <dbReference type="ARBA" id="ARBA00013017"/>
    </source>
</evidence>
<comment type="similarity">
    <text evidence="9">Belongs to the peroxiredoxin family. BCP/PrxQ subfamily.</text>
</comment>
<proteinExistence type="inferred from homology"/>
<dbReference type="Proteomes" id="UP001596052">
    <property type="component" value="Unassembled WGS sequence"/>
</dbReference>
<evidence type="ECO:0000256" key="1">
    <source>
        <dbReference type="ARBA" id="ARBA00003330"/>
    </source>
</evidence>
<evidence type="ECO:0000256" key="4">
    <source>
        <dbReference type="ARBA" id="ARBA00022862"/>
    </source>
</evidence>
<evidence type="ECO:0000259" key="13">
    <source>
        <dbReference type="PROSITE" id="PS51352"/>
    </source>
</evidence>
<dbReference type="InterPro" id="IPR036249">
    <property type="entry name" value="Thioredoxin-like_sf"/>
</dbReference>
<evidence type="ECO:0000313" key="15">
    <source>
        <dbReference type="Proteomes" id="UP001596052"/>
    </source>
</evidence>
<evidence type="ECO:0000256" key="12">
    <source>
        <dbReference type="SAM" id="SignalP"/>
    </source>
</evidence>
<dbReference type="EC" id="1.11.1.24" evidence="2"/>
<evidence type="ECO:0000256" key="9">
    <source>
        <dbReference type="ARBA" id="ARBA00038489"/>
    </source>
</evidence>
<protein>
    <recommendedName>
        <fullName evidence="2">thioredoxin-dependent peroxiredoxin</fullName>
        <ecNumber evidence="2">1.11.1.24</ecNumber>
    </recommendedName>
    <alternativeName>
        <fullName evidence="8">Thioredoxin peroxidase</fullName>
    </alternativeName>
    <alternativeName>
        <fullName evidence="10">Thioredoxin-dependent peroxiredoxin Bcp</fullName>
    </alternativeName>
</protein>
<evidence type="ECO:0000256" key="8">
    <source>
        <dbReference type="ARBA" id="ARBA00032824"/>
    </source>
</evidence>
<evidence type="ECO:0000256" key="10">
    <source>
        <dbReference type="ARBA" id="ARBA00042639"/>
    </source>
</evidence>
<keyword evidence="7" id="KW-0676">Redox-active center</keyword>
<evidence type="ECO:0000313" key="14">
    <source>
        <dbReference type="EMBL" id="MFC5455026.1"/>
    </source>
</evidence>
<dbReference type="EMBL" id="JBHSMQ010000003">
    <property type="protein sequence ID" value="MFC5455026.1"/>
    <property type="molecule type" value="Genomic_DNA"/>
</dbReference>
<comment type="catalytic activity">
    <reaction evidence="11">
        <text>a hydroperoxide + [thioredoxin]-dithiol = an alcohol + [thioredoxin]-disulfide + H2O</text>
        <dbReference type="Rhea" id="RHEA:62620"/>
        <dbReference type="Rhea" id="RHEA-COMP:10698"/>
        <dbReference type="Rhea" id="RHEA-COMP:10700"/>
        <dbReference type="ChEBI" id="CHEBI:15377"/>
        <dbReference type="ChEBI" id="CHEBI:29950"/>
        <dbReference type="ChEBI" id="CHEBI:30879"/>
        <dbReference type="ChEBI" id="CHEBI:35924"/>
        <dbReference type="ChEBI" id="CHEBI:50058"/>
        <dbReference type="EC" id="1.11.1.24"/>
    </reaction>
</comment>
<dbReference type="RefSeq" id="WP_377165704.1">
    <property type="nucleotide sequence ID" value="NZ_JBHSMQ010000003.1"/>
</dbReference>
<dbReference type="PANTHER" id="PTHR42801:SF23">
    <property type="entry name" value="PEROXIREDOXIN DOT5"/>
    <property type="match status" value="1"/>
</dbReference>
<gene>
    <name evidence="14" type="ORF">ACFQDI_09190</name>
</gene>
<evidence type="ECO:0000256" key="6">
    <source>
        <dbReference type="ARBA" id="ARBA00023157"/>
    </source>
</evidence>
<feature type="domain" description="Thioredoxin" evidence="13">
    <location>
        <begin position="27"/>
        <end position="176"/>
    </location>
</feature>